<feature type="compositionally biased region" description="Low complexity" evidence="1">
    <location>
        <begin position="275"/>
        <end position="285"/>
    </location>
</feature>
<evidence type="ECO:0000313" key="3">
    <source>
        <dbReference type="EMBL" id="BDW85890.1"/>
    </source>
</evidence>
<feature type="region of interest" description="Disordered" evidence="1">
    <location>
        <begin position="550"/>
        <end position="570"/>
    </location>
</feature>
<evidence type="ECO:0000256" key="2">
    <source>
        <dbReference type="SAM" id="Phobius"/>
    </source>
</evidence>
<dbReference type="Proteomes" id="UP001337723">
    <property type="component" value="Chromosome"/>
</dbReference>
<organism evidence="3 4">
    <name type="scientific">Roseicyclus marinus</name>
    <dbReference type="NCBI Taxonomy" id="2161673"/>
    <lineage>
        <taxon>Bacteria</taxon>
        <taxon>Pseudomonadati</taxon>
        <taxon>Pseudomonadota</taxon>
        <taxon>Alphaproteobacteria</taxon>
        <taxon>Rhodobacterales</taxon>
        <taxon>Roseobacteraceae</taxon>
        <taxon>Roseicyclus</taxon>
    </lineage>
</organism>
<feature type="region of interest" description="Disordered" evidence="1">
    <location>
        <begin position="854"/>
        <end position="874"/>
    </location>
</feature>
<feature type="compositionally biased region" description="Acidic residues" evidence="1">
    <location>
        <begin position="314"/>
        <end position="324"/>
    </location>
</feature>
<accession>A0AA48KL85</accession>
<proteinExistence type="predicted"/>
<feature type="transmembrane region" description="Helical" evidence="2">
    <location>
        <begin position="658"/>
        <end position="679"/>
    </location>
</feature>
<sequence>MTVEFALFLSPEGIALAHRQQGGHWALVAEARPEGDDLGPAMAALRSAAELRGGSDAQVLLVLPDDQILYTSFMAPAHDADLVALRITEGLDGLTPYAVEDLVHDWCAVEEDRVKVAVVARETLDEARAFALSHGFTSAGFAAMPPAERFPTMPVFGDSAEALGLDRGGMAFGSDDWTPPEPVAEPEAAPEEEPEADGATGSTGDGETDAAAADRSDAKVVSAEGAGPQEAAPSSEDEASESVESAGDAAAAEPAGGADEAQPEAQTGALTKPSEPQAAEAVAAEPEVEPEVAPEAEPEVAAKPRDGASGADAAGDEPEAEVDQQADMAAPITPEVKDDLLDGDEDVSRAKAAEAADQAEPNPILDPTLERPVLPIAAEPELPLSGSAAAPLADASADEAEAETPTDPVKPARGKGASRSQPRLNAERPEGAQARPTGARRLSIPPEAGALTDPEAEIAPRTEEGTQTEAEAAGGPMPAFSARRGKVAKPGNGAGETLSSRPSRLGFGAAGPTPTPPVLHPDATVGPATPGPVRPGHRLAAQLARVRDASKLAMPLSGRERGESDPRATPKVEALAPEAGETHVAGEARVAAPAPAPVSKGAALAARGLKLGLPRRRAEREETETTPPGQVDGGAAFASGLLARKPVESAGPSFRTGLILTLVLLVLLALIAIWSALFLPDSPIARLLGGGDRDTVAVEEALPPPPLAVTAPPAMGALDTGGAAEEPVAAAESVPEAEVPVSVAEPVAAEDVAALSDEPDVAPEAEAVAPVAALPDIDADLDLPPLPPLPEDLLPTLEETERIYAEDGIWPRTPDRPTLAALSTSNEIYLASIDPEVPVTDAIALADPVLDPTEVLRRVPPPPPFGVTPDRDARGLVTPTPEGVLTPEGAFVISGRPAVDAIPRPREVVTDTAPALPQIDVDDAILRTVQPTPRPLDLEETRERQVLGGFSASELAALRPEGRPVSAQESAAQASLFPREVEAAVTEAVAAAIEGTELAVASSRPPRLRPENIAALVAAAEESVQSAPAVPQEAIARAPAIPSNADVTRAATERNAIRLRDINLIGVTGTPNDRRALVRLPSGRFVRVAVGDRLDGGRVAAIGENSLQYVLNGRNVTLEIPG</sequence>
<reference evidence="3 4" key="1">
    <citation type="submission" date="2023-01" db="EMBL/GenBank/DDBJ databases">
        <title>Complete genome sequence of Roseicyclus marinus strain Dej080120_10.</title>
        <authorList>
            <person name="Ueki S."/>
            <person name="Maruyama F."/>
        </authorList>
    </citation>
    <scope>NUCLEOTIDE SEQUENCE [LARGE SCALE GENOMIC DNA]</scope>
    <source>
        <strain evidence="3 4">Dej080120_10</strain>
    </source>
</reference>
<dbReference type="SUPFAM" id="SSF53067">
    <property type="entry name" value="Actin-like ATPase domain"/>
    <property type="match status" value="1"/>
</dbReference>
<keyword evidence="2" id="KW-1133">Transmembrane helix</keyword>
<feature type="compositionally biased region" description="Low complexity" evidence="1">
    <location>
        <begin position="380"/>
        <end position="395"/>
    </location>
</feature>
<gene>
    <name evidence="3" type="ORF">MACH21_20670</name>
</gene>
<feature type="compositionally biased region" description="Low complexity" evidence="1">
    <location>
        <begin position="465"/>
        <end position="475"/>
    </location>
</feature>
<dbReference type="AlphaFoldDB" id="A0AA48KL85"/>
<name>A0AA48KL85_9RHOB</name>
<evidence type="ECO:0000256" key="1">
    <source>
        <dbReference type="SAM" id="MobiDB-lite"/>
    </source>
</evidence>
<feature type="compositionally biased region" description="Basic and acidic residues" evidence="1">
    <location>
        <begin position="558"/>
        <end position="570"/>
    </location>
</feature>
<dbReference type="RefSeq" id="WP_338271731.1">
    <property type="nucleotide sequence ID" value="NZ_AP027266.1"/>
</dbReference>
<keyword evidence="2" id="KW-0812">Transmembrane</keyword>
<feature type="region of interest" description="Disordered" evidence="1">
    <location>
        <begin position="611"/>
        <end position="634"/>
    </location>
</feature>
<dbReference type="KEGG" id="rmai:MACH21_20670"/>
<evidence type="ECO:0008006" key="5">
    <source>
        <dbReference type="Google" id="ProtNLM"/>
    </source>
</evidence>
<dbReference type="InterPro" id="IPR043129">
    <property type="entry name" value="ATPase_NBD"/>
</dbReference>
<keyword evidence="4" id="KW-1185">Reference proteome</keyword>
<protein>
    <recommendedName>
        <fullName evidence="5">Type IV pilus biogenesis protein PilP</fullName>
    </recommendedName>
</protein>
<feature type="region of interest" description="Disordered" evidence="1">
    <location>
        <begin position="166"/>
        <end position="536"/>
    </location>
</feature>
<evidence type="ECO:0000313" key="4">
    <source>
        <dbReference type="Proteomes" id="UP001337723"/>
    </source>
</evidence>
<dbReference type="EMBL" id="AP027266">
    <property type="protein sequence ID" value="BDW85890.1"/>
    <property type="molecule type" value="Genomic_DNA"/>
</dbReference>
<feature type="compositionally biased region" description="Acidic residues" evidence="1">
    <location>
        <begin position="286"/>
        <end position="298"/>
    </location>
</feature>
<feature type="compositionally biased region" description="Basic and acidic residues" evidence="1">
    <location>
        <begin position="335"/>
        <end position="354"/>
    </location>
</feature>
<keyword evidence="2" id="KW-0472">Membrane</keyword>
<feature type="compositionally biased region" description="Low complexity" evidence="1">
    <location>
        <begin position="242"/>
        <end position="266"/>
    </location>
</feature>